<reference evidence="4 5" key="1">
    <citation type="journal article" date="2023" name="Hortic Res">
        <title>Pangenome of water caltrop reveals structural variations and asymmetric subgenome divergence after allopolyploidization.</title>
        <authorList>
            <person name="Zhang X."/>
            <person name="Chen Y."/>
            <person name="Wang L."/>
            <person name="Yuan Y."/>
            <person name="Fang M."/>
            <person name="Shi L."/>
            <person name="Lu R."/>
            <person name="Comes H.P."/>
            <person name="Ma Y."/>
            <person name="Chen Y."/>
            <person name="Huang G."/>
            <person name="Zhou Y."/>
            <person name="Zheng Z."/>
            <person name="Qiu Y."/>
        </authorList>
    </citation>
    <scope>NUCLEOTIDE SEQUENCE [LARGE SCALE GENOMIC DNA]</scope>
    <source>
        <strain evidence="4">F231</strain>
    </source>
</reference>
<dbReference type="InterPro" id="IPR051955">
    <property type="entry name" value="PME_Inhibitor"/>
</dbReference>
<keyword evidence="5" id="KW-1185">Reference proteome</keyword>
<dbReference type="PANTHER" id="PTHR31080">
    <property type="entry name" value="PECTINESTERASE INHIBITOR-LIKE"/>
    <property type="match status" value="1"/>
</dbReference>
<proteinExistence type="inferred from homology"/>
<feature type="domain" description="Pectinesterase inhibitor" evidence="3">
    <location>
        <begin position="99"/>
        <end position="259"/>
    </location>
</feature>
<accession>A0AAN7M0G0</accession>
<dbReference type="InterPro" id="IPR035513">
    <property type="entry name" value="Invertase/methylesterase_inhib"/>
</dbReference>
<protein>
    <recommendedName>
        <fullName evidence="3">Pectinesterase inhibitor domain-containing protein</fullName>
    </recommendedName>
</protein>
<evidence type="ECO:0000259" key="3">
    <source>
        <dbReference type="SMART" id="SM00856"/>
    </source>
</evidence>
<dbReference type="SUPFAM" id="SSF101148">
    <property type="entry name" value="Plant invertase/pectin methylesterase inhibitor"/>
    <property type="match status" value="1"/>
</dbReference>
<comment type="caution">
    <text evidence="4">The sequence shown here is derived from an EMBL/GenBank/DDBJ whole genome shotgun (WGS) entry which is preliminary data.</text>
</comment>
<dbReference type="InterPro" id="IPR006501">
    <property type="entry name" value="Pectinesterase_inhib_dom"/>
</dbReference>
<dbReference type="SMART" id="SM00856">
    <property type="entry name" value="PMEI"/>
    <property type="match status" value="1"/>
</dbReference>
<dbReference type="EMBL" id="JAXQNO010000007">
    <property type="protein sequence ID" value="KAK4794879.1"/>
    <property type="molecule type" value="Genomic_DNA"/>
</dbReference>
<evidence type="ECO:0000256" key="2">
    <source>
        <dbReference type="ARBA" id="ARBA00038471"/>
    </source>
</evidence>
<evidence type="ECO:0000256" key="1">
    <source>
        <dbReference type="ARBA" id="ARBA00022729"/>
    </source>
</evidence>
<keyword evidence="1" id="KW-0732">Signal</keyword>
<sequence length="276" mass="30451">MPLPMPMICAQPEENKEFHRCDGKCFCFIIKLQSHYLLSGPVLVRGITPFSPSLDAMAKAEHALFAILLLFSPESILAADASATASWVTGRRPLIPTPTDVSFIKSSCLTTRYPALCVHYLSHYAAFIRRSDRNLAQVALTVSLSRSRSAASFVSRLFRARDLSPWDHRAVRDCVENMEDTVDRLAQSVQEIASAGWGASVDFEWHLSNVQTWVSAALTDENTCTDGFTRQSPGDLMVKVAVRRRVVDVAQVTSNALALVNRFASRHRSAGGRPLG</sequence>
<name>A0AAN7M0G0_TRANT</name>
<dbReference type="NCBIfam" id="TIGR01614">
    <property type="entry name" value="PME_inhib"/>
    <property type="match status" value="1"/>
</dbReference>
<dbReference type="PANTHER" id="PTHR31080:SF207">
    <property type="entry name" value="PECTINESTERASE INHIBITOR 9"/>
    <property type="match status" value="1"/>
</dbReference>
<dbReference type="Gene3D" id="1.20.140.40">
    <property type="entry name" value="Invertase/pectin methylesterase inhibitor family protein"/>
    <property type="match status" value="1"/>
</dbReference>
<dbReference type="AlphaFoldDB" id="A0AAN7M0G0"/>
<gene>
    <name evidence="4" type="ORF">SAY86_012873</name>
</gene>
<comment type="similarity">
    <text evidence="2">Belongs to the PMEI family.</text>
</comment>
<organism evidence="4 5">
    <name type="scientific">Trapa natans</name>
    <name type="common">Water chestnut</name>
    <dbReference type="NCBI Taxonomy" id="22666"/>
    <lineage>
        <taxon>Eukaryota</taxon>
        <taxon>Viridiplantae</taxon>
        <taxon>Streptophyta</taxon>
        <taxon>Embryophyta</taxon>
        <taxon>Tracheophyta</taxon>
        <taxon>Spermatophyta</taxon>
        <taxon>Magnoliopsida</taxon>
        <taxon>eudicotyledons</taxon>
        <taxon>Gunneridae</taxon>
        <taxon>Pentapetalae</taxon>
        <taxon>rosids</taxon>
        <taxon>malvids</taxon>
        <taxon>Myrtales</taxon>
        <taxon>Lythraceae</taxon>
        <taxon>Trapa</taxon>
    </lineage>
</organism>
<evidence type="ECO:0000313" key="4">
    <source>
        <dbReference type="EMBL" id="KAK4794879.1"/>
    </source>
</evidence>
<dbReference type="CDD" id="cd15798">
    <property type="entry name" value="PMEI-like_3"/>
    <property type="match status" value="1"/>
</dbReference>
<dbReference type="FunFam" id="1.20.140.40:FF:000005">
    <property type="entry name" value="Pectin methylesterase inhibitor 1"/>
    <property type="match status" value="1"/>
</dbReference>
<evidence type="ECO:0000313" key="5">
    <source>
        <dbReference type="Proteomes" id="UP001346149"/>
    </source>
</evidence>
<dbReference type="GO" id="GO:0046910">
    <property type="term" value="F:pectinesterase inhibitor activity"/>
    <property type="evidence" value="ECO:0007669"/>
    <property type="project" value="UniProtKB-ARBA"/>
</dbReference>
<dbReference type="Proteomes" id="UP001346149">
    <property type="component" value="Unassembled WGS sequence"/>
</dbReference>
<dbReference type="Pfam" id="PF04043">
    <property type="entry name" value="PMEI"/>
    <property type="match status" value="1"/>
</dbReference>